<feature type="binding site" evidence="12">
    <location>
        <position position="148"/>
    </location>
    <ligand>
        <name>ATP</name>
        <dbReference type="ChEBI" id="CHEBI:30616"/>
    </ligand>
</feature>
<feature type="binding site" evidence="12">
    <location>
        <position position="19"/>
    </location>
    <ligand>
        <name>CTP</name>
        <dbReference type="ChEBI" id="CHEBI:37563"/>
    </ligand>
</feature>
<keyword evidence="15" id="KW-1185">Reference proteome</keyword>
<feature type="binding site" evidence="12">
    <location>
        <position position="31"/>
    </location>
    <ligand>
        <name>Mg(2+)</name>
        <dbReference type="ChEBI" id="CHEBI:18420"/>
    </ligand>
</feature>
<comment type="miscellaneous">
    <text evidence="12">A single active site specifically recognizes both ATP and CTP and is responsible for their addition.</text>
</comment>
<feature type="binding site" evidence="12">
    <location>
        <position position="29"/>
    </location>
    <ligand>
        <name>Mg(2+)</name>
        <dbReference type="ChEBI" id="CHEBI:18420"/>
    </ligand>
</feature>
<dbReference type="GO" id="GO:0000049">
    <property type="term" value="F:tRNA binding"/>
    <property type="evidence" value="ECO:0007669"/>
    <property type="project" value="UniProtKB-UniRule"/>
</dbReference>
<dbReference type="PANTHER" id="PTHR47545:SF1">
    <property type="entry name" value="MULTIFUNCTIONAL CCA PROTEIN"/>
    <property type="match status" value="1"/>
</dbReference>
<dbReference type="EC" id="2.7.7.72" evidence="12"/>
<evidence type="ECO:0000256" key="3">
    <source>
        <dbReference type="ARBA" id="ARBA00022694"/>
    </source>
</evidence>
<dbReference type="InterPro" id="IPR050124">
    <property type="entry name" value="tRNA_CCA-adding_enzyme"/>
</dbReference>
<dbReference type="RefSeq" id="WP_109188458.1">
    <property type="nucleotide sequence ID" value="NZ_BMYA01000001.1"/>
</dbReference>
<dbReference type="EC" id="3.1.4.-" evidence="12"/>
<keyword evidence="9 12" id="KW-0067">ATP-binding</keyword>
<dbReference type="PROSITE" id="PS51831">
    <property type="entry name" value="HD"/>
    <property type="match status" value="1"/>
</dbReference>
<comment type="subunit">
    <text evidence="12">Monomer. Can also form homodimers and oligomers.</text>
</comment>
<dbReference type="Pfam" id="PF12627">
    <property type="entry name" value="PolyA_pol_RNAbd"/>
    <property type="match status" value="1"/>
</dbReference>
<dbReference type="Pfam" id="PF01743">
    <property type="entry name" value="PolyA_pol"/>
    <property type="match status" value="1"/>
</dbReference>
<feature type="binding site" evidence="12">
    <location>
        <position position="148"/>
    </location>
    <ligand>
        <name>CTP</name>
        <dbReference type="ChEBI" id="CHEBI:37563"/>
    </ligand>
</feature>
<dbReference type="InterPro" id="IPR032828">
    <property type="entry name" value="PolyA_RNA-bd"/>
</dbReference>
<dbReference type="SUPFAM" id="SSF81891">
    <property type="entry name" value="Poly A polymerase C-terminal region-like"/>
    <property type="match status" value="1"/>
</dbReference>
<comment type="catalytic activity">
    <reaction evidence="12">
        <text>a tRNA precursor + 2 CTP + ATP = a tRNA with a 3' CCA end + 3 diphosphate</text>
        <dbReference type="Rhea" id="RHEA:14433"/>
        <dbReference type="Rhea" id="RHEA-COMP:10465"/>
        <dbReference type="Rhea" id="RHEA-COMP:10468"/>
        <dbReference type="ChEBI" id="CHEBI:30616"/>
        <dbReference type="ChEBI" id="CHEBI:33019"/>
        <dbReference type="ChEBI" id="CHEBI:37563"/>
        <dbReference type="ChEBI" id="CHEBI:74896"/>
        <dbReference type="ChEBI" id="CHEBI:83071"/>
        <dbReference type="EC" id="2.7.7.72"/>
    </reaction>
</comment>
<dbReference type="InterPro" id="IPR043519">
    <property type="entry name" value="NT_sf"/>
</dbReference>
<comment type="similarity">
    <text evidence="12">Belongs to the tRNA nucleotidyltransferase/poly(A) polymerase family. Bacterial CCA-adding enzyme type 1 subfamily.</text>
</comment>
<dbReference type="HAMAP" id="MF_01261">
    <property type="entry name" value="CCA_bact_type1"/>
    <property type="match status" value="1"/>
</dbReference>
<keyword evidence="1 12" id="KW-0533">Nickel</keyword>
<keyword evidence="7 12" id="KW-0692">RNA repair</keyword>
<evidence type="ECO:0000256" key="5">
    <source>
        <dbReference type="ARBA" id="ARBA00022723"/>
    </source>
</evidence>
<comment type="domain">
    <text evidence="12">Comprises two domains: an N-terminal domain containing the nucleotidyltransferase activity and a C-terminal HD domain associated with both phosphodiesterase and phosphatase activities.</text>
</comment>
<evidence type="ECO:0000256" key="10">
    <source>
        <dbReference type="ARBA" id="ARBA00022842"/>
    </source>
</evidence>
<dbReference type="SUPFAM" id="SSF81301">
    <property type="entry name" value="Nucleotidyltransferase"/>
    <property type="match status" value="1"/>
</dbReference>
<evidence type="ECO:0000256" key="4">
    <source>
        <dbReference type="ARBA" id="ARBA00022695"/>
    </source>
</evidence>
<evidence type="ECO:0000256" key="8">
    <source>
        <dbReference type="ARBA" id="ARBA00022801"/>
    </source>
</evidence>
<evidence type="ECO:0000313" key="14">
    <source>
        <dbReference type="EMBL" id="PWD82145.1"/>
    </source>
</evidence>
<proteinExistence type="inferred from homology"/>
<dbReference type="GO" id="GO:0005524">
    <property type="term" value="F:ATP binding"/>
    <property type="evidence" value="ECO:0007669"/>
    <property type="project" value="UniProtKB-UniRule"/>
</dbReference>
<sequence>MNHSTKQTKKTYLVGGAVRDKLLGHPYHEQDWVVVGATPAEMESEGFLLVGKDFPVFLHPETKEEYALARAERKVAKGYRGFEISADPSITLEEDLRRRDLTINAIAEDEDGTLFDPYNGVADIEQRILRHVSEAFIEDPVRVLRLARFYARYAPYGFTIAEETKALVKTMIANGELEALTPERVFQELNKALSEAEPQQFFYALQEVGALKILFPEVDALFGVPQTAQYHPEIDSGIHTMMALEIIAKMTDDLPTRFAVLCHDFGKAITPQSEWPSHKMHEIRGVPLVEEFCRRLKVPNHYRDIALKVTEHHLLMHQAFELRPKTLLKLLKNLDAIRKPDNLRRFVDACKADARGRLHFTDRPYPQREYLLAIREAASHIDVQSVIKDIDKKAIPEAIEKAQLQAIQSYIREYRENTLKD</sequence>
<dbReference type="InterPro" id="IPR012006">
    <property type="entry name" value="CCA_bact"/>
</dbReference>
<evidence type="ECO:0000256" key="12">
    <source>
        <dbReference type="HAMAP-Rule" id="MF_01261"/>
    </source>
</evidence>
<dbReference type="GO" id="GO:0001680">
    <property type="term" value="P:tRNA 3'-terminal CCA addition"/>
    <property type="evidence" value="ECO:0007669"/>
    <property type="project" value="UniProtKB-UniRule"/>
</dbReference>
<keyword evidence="6 12" id="KW-0547">Nucleotide-binding</keyword>
<gene>
    <name evidence="12" type="primary">cca</name>
    <name evidence="14" type="ORF">DC083_01180</name>
</gene>
<keyword evidence="4 12" id="KW-0548">Nucleotidyltransferase</keyword>
<dbReference type="Gene3D" id="3.30.460.10">
    <property type="entry name" value="Beta Polymerase, domain 2"/>
    <property type="match status" value="1"/>
</dbReference>
<evidence type="ECO:0000313" key="15">
    <source>
        <dbReference type="Proteomes" id="UP000245020"/>
    </source>
</evidence>
<feature type="binding site" evidence="12">
    <location>
        <position position="145"/>
    </location>
    <ligand>
        <name>ATP</name>
        <dbReference type="ChEBI" id="CHEBI:30616"/>
    </ligand>
</feature>
<feature type="binding site" evidence="12">
    <location>
        <position position="99"/>
    </location>
    <ligand>
        <name>CTP</name>
        <dbReference type="ChEBI" id="CHEBI:37563"/>
    </ligand>
</feature>
<accession>A0A2U2AHL1</accession>
<keyword evidence="2 12" id="KW-0808">Transferase</keyword>
<feature type="binding site" evidence="12">
    <location>
        <position position="16"/>
    </location>
    <ligand>
        <name>CTP</name>
        <dbReference type="ChEBI" id="CHEBI:37563"/>
    </ligand>
</feature>
<dbReference type="Pfam" id="PF01966">
    <property type="entry name" value="HD"/>
    <property type="match status" value="1"/>
</dbReference>
<dbReference type="HAMAP" id="MF_01262">
    <property type="entry name" value="CCA_bact_type2"/>
    <property type="match status" value="1"/>
</dbReference>
<keyword evidence="11 12" id="KW-0694">RNA-binding</keyword>
<comment type="catalytic activity">
    <reaction evidence="12">
        <text>a tRNA with a 3' CCA end + 2 CTP + ATP = a tRNA with a 3' CCACCA end + 3 diphosphate</text>
        <dbReference type="Rhea" id="RHEA:76235"/>
        <dbReference type="Rhea" id="RHEA-COMP:10468"/>
        <dbReference type="Rhea" id="RHEA-COMP:18655"/>
        <dbReference type="ChEBI" id="CHEBI:30616"/>
        <dbReference type="ChEBI" id="CHEBI:33019"/>
        <dbReference type="ChEBI" id="CHEBI:37563"/>
        <dbReference type="ChEBI" id="CHEBI:83071"/>
        <dbReference type="ChEBI" id="CHEBI:195187"/>
    </reaction>
</comment>
<name>A0A2U2AHL1_9GAMM</name>
<dbReference type="GO" id="GO:0004810">
    <property type="term" value="F:CCA tRNA nucleotidyltransferase activity"/>
    <property type="evidence" value="ECO:0007669"/>
    <property type="project" value="UniProtKB-UniRule"/>
</dbReference>
<comment type="caution">
    <text evidence="14">The sequence shown here is derived from an EMBL/GenBank/DDBJ whole genome shotgun (WGS) entry which is preliminary data.</text>
</comment>
<dbReference type="NCBIfam" id="NF008137">
    <property type="entry name" value="PRK10885.1"/>
    <property type="match status" value="1"/>
</dbReference>
<evidence type="ECO:0000259" key="13">
    <source>
        <dbReference type="PROSITE" id="PS51831"/>
    </source>
</evidence>
<feature type="binding site" evidence="12">
    <location>
        <position position="99"/>
    </location>
    <ligand>
        <name>ATP</name>
        <dbReference type="ChEBI" id="CHEBI:30616"/>
    </ligand>
</feature>
<dbReference type="GO" id="GO:0000287">
    <property type="term" value="F:magnesium ion binding"/>
    <property type="evidence" value="ECO:0007669"/>
    <property type="project" value="UniProtKB-UniRule"/>
</dbReference>
<dbReference type="AlphaFoldDB" id="A0A2U2AHL1"/>
<feature type="binding site" evidence="12">
    <location>
        <position position="19"/>
    </location>
    <ligand>
        <name>ATP</name>
        <dbReference type="ChEBI" id="CHEBI:30616"/>
    </ligand>
</feature>
<keyword evidence="12" id="KW-0511">Multifunctional enzyme</keyword>
<feature type="domain" description="HD" evidence="13">
    <location>
        <begin position="236"/>
        <end position="337"/>
    </location>
</feature>
<reference evidence="15" key="1">
    <citation type="submission" date="2018-05" db="EMBL/GenBank/DDBJ databases">
        <title>Ignatzschineria dubaiensis sp. nov., isolated from necrotic foot tissues of dromedaries (Camelus dromedarius) and associated maggots in Dubai, United Arab Emirates.</title>
        <authorList>
            <person name="Tsang C.C."/>
            <person name="Tang J.Y.M."/>
            <person name="Fong J.Y.H."/>
            <person name="Kinne J."/>
            <person name="Lee H.H."/>
            <person name="Joseph M."/>
            <person name="Jose S."/>
            <person name="Schuster R.K."/>
            <person name="Tang Y."/>
            <person name="Sivakumar S."/>
            <person name="Chen J.H.K."/>
            <person name="Teng J.L.L."/>
            <person name="Lau S.K.P."/>
            <person name="Wernery U."/>
            <person name="Woo P.C.Y."/>
        </authorList>
    </citation>
    <scope>NUCLEOTIDE SEQUENCE [LARGE SCALE GENOMIC DNA]</scope>
    <source>
        <strain evidence="15">KCTC 22644</strain>
    </source>
</reference>
<dbReference type="PIRSF" id="PIRSF000813">
    <property type="entry name" value="CCA_bact"/>
    <property type="match status" value="1"/>
</dbReference>
<keyword evidence="3 12" id="KW-0819">tRNA processing</keyword>
<protein>
    <recommendedName>
        <fullName evidence="12">Multifunctional CCA protein</fullName>
    </recommendedName>
    <domain>
        <recommendedName>
            <fullName evidence="12">CCA-adding enzyme</fullName>
            <ecNumber evidence="12">2.7.7.72</ecNumber>
        </recommendedName>
        <alternativeName>
            <fullName evidence="12">CCA tRNA nucleotidyltransferase</fullName>
        </alternativeName>
        <alternativeName>
            <fullName evidence="12">tRNA CCA-pyrophosphorylase</fullName>
        </alternativeName>
        <alternativeName>
            <fullName evidence="12">tRNA adenylyl-/cytidylyl-transferase</fullName>
        </alternativeName>
        <alternativeName>
            <fullName evidence="12">tRNA nucleotidyltransferase</fullName>
        </alternativeName>
        <alternativeName>
            <fullName evidence="12">tRNA-NT</fullName>
        </alternativeName>
    </domain>
    <domain>
        <recommendedName>
            <fullName evidence="12">2'-nucleotidase</fullName>
            <ecNumber evidence="12">3.1.3.-</ecNumber>
        </recommendedName>
    </domain>
    <domain>
        <recommendedName>
            <fullName evidence="12">2',3'-cyclic phosphodiesterase</fullName>
            <ecNumber evidence="12">3.1.4.-</ecNumber>
        </recommendedName>
    </domain>
    <domain>
        <recommendedName>
            <fullName evidence="12">Phosphatase</fullName>
        </recommendedName>
    </domain>
</protein>
<dbReference type="CDD" id="cd00077">
    <property type="entry name" value="HDc"/>
    <property type="match status" value="1"/>
</dbReference>
<dbReference type="GO" id="GO:0004112">
    <property type="term" value="F:cyclic-nucleotide phosphodiesterase activity"/>
    <property type="evidence" value="ECO:0007669"/>
    <property type="project" value="UniProtKB-UniRule"/>
</dbReference>
<dbReference type="InterPro" id="IPR006674">
    <property type="entry name" value="HD_domain"/>
</dbReference>
<evidence type="ECO:0000256" key="7">
    <source>
        <dbReference type="ARBA" id="ARBA00022800"/>
    </source>
</evidence>
<dbReference type="InterPro" id="IPR002646">
    <property type="entry name" value="PolA_pol_head_dom"/>
</dbReference>
<comment type="cofactor">
    <cofactor evidence="12">
        <name>Mg(2+)</name>
        <dbReference type="ChEBI" id="CHEBI:18420"/>
    </cofactor>
    <text evidence="12">Magnesium is required for nucleotidyltransferase activity.</text>
</comment>
<dbReference type="EC" id="3.1.3.-" evidence="12"/>
<evidence type="ECO:0000256" key="9">
    <source>
        <dbReference type="ARBA" id="ARBA00022840"/>
    </source>
</evidence>
<keyword evidence="10 12" id="KW-0460">Magnesium</keyword>
<evidence type="ECO:0000256" key="1">
    <source>
        <dbReference type="ARBA" id="ARBA00022596"/>
    </source>
</evidence>
<comment type="function">
    <text evidence="12">Catalyzes the addition and repair of the essential 3'-terminal CCA sequence in tRNAs without using a nucleic acid template. Adds these three nucleotides in the order of C, C, and A to the tRNA nucleotide-73, using CTP and ATP as substrates and producing inorganic pyrophosphate. tRNA 3'-terminal CCA addition is required both for tRNA processing and repair. Also involved in tRNA surveillance by mediating tandem CCA addition to generate a CCACCA at the 3' terminus of unstable tRNAs. While stable tRNAs receive only 3'-terminal CCA, unstable tRNAs are marked with CCACCA and rapidly degraded.</text>
</comment>
<feature type="binding site" evidence="12">
    <location>
        <position position="145"/>
    </location>
    <ligand>
        <name>CTP</name>
        <dbReference type="ChEBI" id="CHEBI:37563"/>
    </ligand>
</feature>
<dbReference type="Gene3D" id="1.10.3090.10">
    <property type="entry name" value="cca-adding enzyme, domain 2"/>
    <property type="match status" value="1"/>
</dbReference>
<dbReference type="PANTHER" id="PTHR47545">
    <property type="entry name" value="MULTIFUNCTIONAL CCA PROTEIN"/>
    <property type="match status" value="1"/>
</dbReference>
<keyword evidence="5 12" id="KW-0479">Metal-binding</keyword>
<comment type="cofactor">
    <cofactor evidence="12">
        <name>Ni(2+)</name>
        <dbReference type="ChEBI" id="CHEBI:49786"/>
    </cofactor>
    <text evidence="12">Nickel for phosphatase activity.</text>
</comment>
<dbReference type="EMBL" id="QEWQ01000001">
    <property type="protein sequence ID" value="PWD82145.1"/>
    <property type="molecule type" value="Genomic_DNA"/>
</dbReference>
<dbReference type="OrthoDB" id="9805698at2"/>
<evidence type="ECO:0000256" key="11">
    <source>
        <dbReference type="ARBA" id="ARBA00022884"/>
    </source>
</evidence>
<dbReference type="GO" id="GO:0042245">
    <property type="term" value="P:RNA repair"/>
    <property type="evidence" value="ECO:0007669"/>
    <property type="project" value="UniProtKB-KW"/>
</dbReference>
<dbReference type="Proteomes" id="UP000245020">
    <property type="component" value="Unassembled WGS sequence"/>
</dbReference>
<feature type="binding site" evidence="12">
    <location>
        <position position="16"/>
    </location>
    <ligand>
        <name>ATP</name>
        <dbReference type="ChEBI" id="CHEBI:30616"/>
    </ligand>
</feature>
<dbReference type="InterPro" id="IPR003607">
    <property type="entry name" value="HD/PDEase_dom"/>
</dbReference>
<dbReference type="CDD" id="cd05398">
    <property type="entry name" value="NT_ClassII-CCAase"/>
    <property type="match status" value="1"/>
</dbReference>
<dbReference type="GO" id="GO:0160016">
    <property type="term" value="F:CCACCA tRNA nucleotidyltransferase activity"/>
    <property type="evidence" value="ECO:0007669"/>
    <property type="project" value="RHEA"/>
</dbReference>
<evidence type="ECO:0000256" key="2">
    <source>
        <dbReference type="ARBA" id="ARBA00022679"/>
    </source>
</evidence>
<evidence type="ECO:0000256" key="6">
    <source>
        <dbReference type="ARBA" id="ARBA00022741"/>
    </source>
</evidence>
<keyword evidence="8 12" id="KW-0378">Hydrolase</keyword>
<organism evidence="14 15">
    <name type="scientific">Ignatzschineria ureiclastica</name>
    <dbReference type="NCBI Taxonomy" id="472582"/>
    <lineage>
        <taxon>Bacteria</taxon>
        <taxon>Pseudomonadati</taxon>
        <taxon>Pseudomonadota</taxon>
        <taxon>Gammaproteobacteria</taxon>
        <taxon>Cardiobacteriales</taxon>
        <taxon>Ignatzschineriaceae</taxon>
        <taxon>Ignatzschineria</taxon>
    </lineage>
</organism>
<dbReference type="GO" id="GO:0016791">
    <property type="term" value="F:phosphatase activity"/>
    <property type="evidence" value="ECO:0007669"/>
    <property type="project" value="UniProtKB-UniRule"/>
</dbReference>